<dbReference type="Proteomes" id="UP000055136">
    <property type="component" value="Chromosome"/>
</dbReference>
<dbReference type="InterPro" id="IPR025961">
    <property type="entry name" value="Metal_resist"/>
</dbReference>
<feature type="compositionally biased region" description="Gly residues" evidence="4">
    <location>
        <begin position="1"/>
        <end position="11"/>
    </location>
</feature>
<comment type="similarity">
    <text evidence="1">Belongs to the ZraP family.</text>
</comment>
<evidence type="ECO:0000313" key="5">
    <source>
        <dbReference type="EMBL" id="ALP53103.1"/>
    </source>
</evidence>
<dbReference type="Pfam" id="PF13801">
    <property type="entry name" value="Metal_resist"/>
    <property type="match status" value="1"/>
</dbReference>
<name>A0A0S2TD81_9GAMM</name>
<proteinExistence type="inferred from homology"/>
<protein>
    <recommendedName>
        <fullName evidence="2">Signaling pathway modulator ZraP</fullName>
    </recommendedName>
    <alternativeName>
        <fullName evidence="3">Zinc resistance-associated protein</fullName>
    </alternativeName>
</protein>
<dbReference type="AlphaFoldDB" id="A0A0S2TD81"/>
<organism evidence="5 6">
    <name type="scientific">Candidatus Tenderia electrophaga</name>
    <dbReference type="NCBI Taxonomy" id="1748243"/>
    <lineage>
        <taxon>Bacteria</taxon>
        <taxon>Pseudomonadati</taxon>
        <taxon>Pseudomonadota</taxon>
        <taxon>Gammaproteobacteria</taxon>
        <taxon>Candidatus Tenderiales</taxon>
        <taxon>Candidatus Tenderiaceae</taxon>
        <taxon>Candidatus Tenderia</taxon>
    </lineage>
</organism>
<evidence type="ECO:0000256" key="1">
    <source>
        <dbReference type="ARBA" id="ARBA00044945"/>
    </source>
</evidence>
<dbReference type="Gene3D" id="1.20.120.1490">
    <property type="match status" value="1"/>
</dbReference>
<feature type="region of interest" description="Disordered" evidence="4">
    <location>
        <begin position="1"/>
        <end position="45"/>
    </location>
</feature>
<reference evidence="5" key="1">
    <citation type="submission" date="2015-10" db="EMBL/GenBank/DDBJ databases">
        <title>Description of Candidatus Tenderia electrophaga gen. nov, sp. nov., an Uncultivated Electroautotroph from a Biocathode Enrichment.</title>
        <authorList>
            <person name="Eddie B.J."/>
            <person name="Malanoski A.P."/>
            <person name="Wang Z."/>
            <person name="Hall R.J."/>
            <person name="Oh S.D."/>
            <person name="Heiner C."/>
            <person name="Lin B."/>
            <person name="Strycharz-Glaven S.M."/>
        </authorList>
    </citation>
    <scope>NUCLEOTIDE SEQUENCE [LARGE SCALE GENOMIC DNA]</scope>
    <source>
        <strain evidence="5">NRL1</strain>
    </source>
</reference>
<accession>A0A0S2TD81</accession>
<dbReference type="KEGG" id="tee:Tel_08000"/>
<sequence length="134" mass="15324">MLGALFAGGTGSSYATAQHDQDGQEQGPAQNATHWSKTLTEPQRTQVDRMHHALDRILEPLKADEEQAHKQLNRLTIKDDITQPEINQAIDKLTDIKNTILRHRHAHLVEMRMILTDEQRVSYDAALLKRREIK</sequence>
<dbReference type="STRING" id="1748243.Tel_08000"/>
<evidence type="ECO:0000256" key="4">
    <source>
        <dbReference type="SAM" id="MobiDB-lite"/>
    </source>
</evidence>
<evidence type="ECO:0000313" key="6">
    <source>
        <dbReference type="Proteomes" id="UP000055136"/>
    </source>
</evidence>
<evidence type="ECO:0000256" key="2">
    <source>
        <dbReference type="ARBA" id="ARBA00044983"/>
    </source>
</evidence>
<keyword evidence="6" id="KW-1185">Reference proteome</keyword>
<evidence type="ECO:0000256" key="3">
    <source>
        <dbReference type="ARBA" id="ARBA00045001"/>
    </source>
</evidence>
<feature type="compositionally biased region" description="Polar residues" evidence="4">
    <location>
        <begin position="27"/>
        <end position="45"/>
    </location>
</feature>
<dbReference type="EMBL" id="CP013099">
    <property type="protein sequence ID" value="ALP53103.1"/>
    <property type="molecule type" value="Genomic_DNA"/>
</dbReference>
<gene>
    <name evidence="5" type="ORF">Tel_08000</name>
</gene>